<organism evidence="3">
    <name type="scientific">freshwater metagenome</name>
    <dbReference type="NCBI Taxonomy" id="449393"/>
    <lineage>
        <taxon>unclassified sequences</taxon>
        <taxon>metagenomes</taxon>
        <taxon>ecological metagenomes</taxon>
    </lineage>
</organism>
<evidence type="ECO:0000313" key="3">
    <source>
        <dbReference type="EMBL" id="CAB4344235.1"/>
    </source>
</evidence>
<proteinExistence type="predicted"/>
<dbReference type="Pfam" id="PF02272">
    <property type="entry name" value="DHHA1"/>
    <property type="match status" value="1"/>
</dbReference>
<dbReference type="Gene3D" id="3.90.1640.10">
    <property type="entry name" value="inorganic pyrophosphatase (n-terminal core)"/>
    <property type="match status" value="1"/>
</dbReference>
<dbReference type="EMBL" id="CAFBPX010000122">
    <property type="protein sequence ID" value="CAB5035090.1"/>
    <property type="molecule type" value="Genomic_DNA"/>
</dbReference>
<reference evidence="3" key="1">
    <citation type="submission" date="2020-05" db="EMBL/GenBank/DDBJ databases">
        <authorList>
            <person name="Chiriac C."/>
            <person name="Salcher M."/>
            <person name="Ghai R."/>
            <person name="Kavagutti S V."/>
        </authorList>
    </citation>
    <scope>NUCLEOTIDE SEQUENCE</scope>
</reference>
<dbReference type="InterPro" id="IPR051319">
    <property type="entry name" value="Oligoribo/pAp-PDE_c-di-AMP_PDE"/>
</dbReference>
<accession>A0A6J5ZPP7</accession>
<evidence type="ECO:0000259" key="1">
    <source>
        <dbReference type="Pfam" id="PF01368"/>
    </source>
</evidence>
<dbReference type="SUPFAM" id="SSF64182">
    <property type="entry name" value="DHH phosphoesterases"/>
    <property type="match status" value="1"/>
</dbReference>
<dbReference type="PANTHER" id="PTHR47618:SF1">
    <property type="entry name" value="BIFUNCTIONAL OLIGORIBONUCLEASE AND PAP PHOSPHATASE NRNA"/>
    <property type="match status" value="1"/>
</dbReference>
<evidence type="ECO:0000259" key="2">
    <source>
        <dbReference type="Pfam" id="PF02272"/>
    </source>
</evidence>
<dbReference type="GO" id="GO:0003676">
    <property type="term" value="F:nucleic acid binding"/>
    <property type="evidence" value="ECO:0007669"/>
    <property type="project" value="InterPro"/>
</dbReference>
<dbReference type="InterPro" id="IPR038763">
    <property type="entry name" value="DHH_sf"/>
</dbReference>
<dbReference type="EMBL" id="CAESAO010000073">
    <property type="protein sequence ID" value="CAB4344235.1"/>
    <property type="molecule type" value="Genomic_DNA"/>
</dbReference>
<feature type="domain" description="DDH" evidence="1">
    <location>
        <begin position="21"/>
        <end position="162"/>
    </location>
</feature>
<name>A0A6J5ZPP7_9ZZZZ</name>
<dbReference type="AlphaFoldDB" id="A0A6J5ZPP7"/>
<dbReference type="Gene3D" id="3.10.310.30">
    <property type="match status" value="1"/>
</dbReference>
<dbReference type="PANTHER" id="PTHR47618">
    <property type="entry name" value="BIFUNCTIONAL OLIGORIBONUCLEASE AND PAP PHOSPHATASE NRNA"/>
    <property type="match status" value="1"/>
</dbReference>
<dbReference type="InterPro" id="IPR003156">
    <property type="entry name" value="DHHA1_dom"/>
</dbReference>
<protein>
    <submittedName>
        <fullName evidence="3">Unannotated protein</fullName>
    </submittedName>
</protein>
<dbReference type="Pfam" id="PF01368">
    <property type="entry name" value="DHH"/>
    <property type="match status" value="1"/>
</dbReference>
<feature type="domain" description="DHHA1" evidence="2">
    <location>
        <begin position="249"/>
        <end position="321"/>
    </location>
</feature>
<sequence>MNPTATQSREQTINALRQGEKFLLVTHEHPDGDALGSLLAMSIILRSLGKDVVSFIAADDRPLSYEYAWVDVSGVVSEIPADLESRVVVFLDCGNTERSPLVEEAASPEQLLNIDHHHDNTRFGSVDYVVEDASSTAEIVWDLAHGLDVPLNAEMAELLYLGLITDTGRFMYPNATPKSHEMASELLAAGIDGNLIFRRVYENLPEAKLRLFARALTATERHLDGRLTLSILTTDDFQQCAAASSFTEGIVDFLRAVDGTRVAALIRETSDANGESYRVSMRSSDGGIDVSKIARAGGGGGHPAAAGFRSELGRDDLVALLCAQISEQS</sequence>
<dbReference type="InterPro" id="IPR001667">
    <property type="entry name" value="DDH_dom"/>
</dbReference>
<evidence type="ECO:0000313" key="4">
    <source>
        <dbReference type="EMBL" id="CAB5035090.1"/>
    </source>
</evidence>
<gene>
    <name evidence="3" type="ORF">UFOPK3522_00929</name>
    <name evidence="4" type="ORF">UFOPK4175_00752</name>
</gene>